<feature type="compositionally biased region" description="Basic and acidic residues" evidence="1">
    <location>
        <begin position="629"/>
        <end position="644"/>
    </location>
</feature>
<comment type="caution">
    <text evidence="2">The sequence shown here is derived from an EMBL/GenBank/DDBJ whole genome shotgun (WGS) entry which is preliminary data.</text>
</comment>
<name>A0A8H7NR24_BIOOC</name>
<dbReference type="SUPFAM" id="SSF48403">
    <property type="entry name" value="Ankyrin repeat"/>
    <property type="match status" value="1"/>
</dbReference>
<evidence type="ECO:0000313" key="2">
    <source>
        <dbReference type="EMBL" id="KAF9760365.1"/>
    </source>
</evidence>
<feature type="region of interest" description="Disordered" evidence="1">
    <location>
        <begin position="629"/>
        <end position="660"/>
    </location>
</feature>
<evidence type="ECO:0000256" key="1">
    <source>
        <dbReference type="SAM" id="MobiDB-lite"/>
    </source>
</evidence>
<dbReference type="AlphaFoldDB" id="A0A8H7NR24"/>
<dbReference type="InterPro" id="IPR053354">
    <property type="entry name" value="MGDG_epimerase"/>
</dbReference>
<dbReference type="PANTHER" id="PTHR43558">
    <property type="entry name" value="REDUCTASE, PUTATIVE (AFU_ORTHOLOGUE AFUA_3G10540)-RELATED"/>
    <property type="match status" value="1"/>
</dbReference>
<accession>A0A8H7NR24</accession>
<dbReference type="EMBL" id="JADCTT010000001">
    <property type="protein sequence ID" value="KAF9760365.1"/>
    <property type="molecule type" value="Genomic_DNA"/>
</dbReference>
<protein>
    <recommendedName>
        <fullName evidence="4">Ankyrin repeat protein</fullName>
    </recommendedName>
</protein>
<sequence>MAHKPLPERPAPIVELPRYISQHPEKPMAKTLEPYRQYEAGLRSLFTQDRQNPVFQDPHVNVLPLFTNDTKLITTRARDLSTESAEEKTRYIVPLTQDKCRANGSSATVSGLSEFQKNFNIFSESSLAEMPKHKLREYYHNKFCPASDVDLFLYGLSPEDVTVVCTRYAITIASQYPVRHVQIVLRVYSSVSEVLTGFDVDAAGGAYDGKQVYITPRTLGSFVTQINHIDLEVSNYHTYSVSYGQRFDAKRIEKLCYARDLLLNAEWNQNDKREVNLHRHPAFFGRVEDIIEDCCGYCPEPATDEESEAAERESQIYISGKISFLTDDDGRQQIGSCNPLTENDWTDMTGITLDEQHCIAITSSTPDVVRCLVENGARTTARLADGRTALHLAATQLLDPHLLGHLFLQRKNLPEDGSNPVHSWISKVSSSKYEQESSDSYFFYGSPEVDYDTEESPVPYKDDKTGLVEMLQLLLQSCEGEGMEMFNGAGDTCLHTSVMNRQLGITKTLIEFKLSLIYRENAVGRTPLEVAQDIVTASKLARPRQIELSRLEPGDRKAPFEFGDGNATPVPSLVGSGGTPVKPPKELTKQLSKAVILDLCATSANNNPMKRRLVSLNEANDAARRLGEMKDHAAQEKENKKSNDIGDEDDNKAPSSEEAMLFQLQNAKRWSKALED</sequence>
<dbReference type="Proteomes" id="UP000616885">
    <property type="component" value="Unassembled WGS sequence"/>
</dbReference>
<gene>
    <name evidence="2" type="ORF">IM811_002059</name>
</gene>
<organism evidence="2 3">
    <name type="scientific">Bionectria ochroleuca</name>
    <name type="common">Gliocladium roseum</name>
    <dbReference type="NCBI Taxonomy" id="29856"/>
    <lineage>
        <taxon>Eukaryota</taxon>
        <taxon>Fungi</taxon>
        <taxon>Dikarya</taxon>
        <taxon>Ascomycota</taxon>
        <taxon>Pezizomycotina</taxon>
        <taxon>Sordariomycetes</taxon>
        <taxon>Hypocreomycetidae</taxon>
        <taxon>Hypocreales</taxon>
        <taxon>Bionectriaceae</taxon>
        <taxon>Clonostachys</taxon>
    </lineage>
</organism>
<dbReference type="PANTHER" id="PTHR43558:SF6">
    <property type="entry name" value="REDUCTASE, PUTATIVE (AFU_ORTHOLOGUE AFUA_3G10540)-RELATED"/>
    <property type="match status" value="1"/>
</dbReference>
<proteinExistence type="predicted"/>
<dbReference type="InterPro" id="IPR036770">
    <property type="entry name" value="Ankyrin_rpt-contain_sf"/>
</dbReference>
<dbReference type="Gene3D" id="1.25.40.20">
    <property type="entry name" value="Ankyrin repeat-containing domain"/>
    <property type="match status" value="2"/>
</dbReference>
<reference evidence="2" key="1">
    <citation type="submission" date="2020-10" db="EMBL/GenBank/DDBJ databases">
        <title>High-Quality Genome Resource of Clonostachys rosea strain S41 by Oxford Nanopore Long-Read Sequencing.</title>
        <authorList>
            <person name="Wang H."/>
        </authorList>
    </citation>
    <scope>NUCLEOTIDE SEQUENCE</scope>
    <source>
        <strain evidence="2">S41</strain>
    </source>
</reference>
<feature type="region of interest" description="Disordered" evidence="1">
    <location>
        <begin position="562"/>
        <end position="584"/>
    </location>
</feature>
<evidence type="ECO:0000313" key="3">
    <source>
        <dbReference type="Proteomes" id="UP000616885"/>
    </source>
</evidence>
<evidence type="ECO:0008006" key="4">
    <source>
        <dbReference type="Google" id="ProtNLM"/>
    </source>
</evidence>